<dbReference type="GO" id="GO:0051301">
    <property type="term" value="P:cell division"/>
    <property type="evidence" value="ECO:0007669"/>
    <property type="project" value="UniProtKB-UniRule"/>
</dbReference>
<keyword evidence="7 9" id="KW-0131">Cell cycle</keyword>
<keyword evidence="3 9" id="KW-0158">Chromosome</keyword>
<feature type="compositionally biased region" description="Basic residues" evidence="11">
    <location>
        <begin position="298"/>
        <end position="313"/>
    </location>
</feature>
<evidence type="ECO:0000256" key="11">
    <source>
        <dbReference type="SAM" id="MobiDB-lite"/>
    </source>
</evidence>
<evidence type="ECO:0000256" key="4">
    <source>
        <dbReference type="ARBA" id="ARBA00022618"/>
    </source>
</evidence>
<evidence type="ECO:0000256" key="7">
    <source>
        <dbReference type="ARBA" id="ARBA00023306"/>
    </source>
</evidence>
<feature type="region of interest" description="Disordered" evidence="11">
    <location>
        <begin position="257"/>
        <end position="313"/>
    </location>
</feature>
<keyword evidence="14" id="KW-1185">Reference proteome</keyword>
<evidence type="ECO:0000256" key="2">
    <source>
        <dbReference type="ARBA" id="ARBA00006379"/>
    </source>
</evidence>
<comment type="subunit">
    <text evidence="9">Component of the NDC80 complex.</text>
</comment>
<keyword evidence="9" id="KW-0995">Kinetochore</keyword>
<feature type="compositionally biased region" description="Low complexity" evidence="11">
    <location>
        <begin position="288"/>
        <end position="297"/>
    </location>
</feature>
<dbReference type="Gene3D" id="3.30.457.50">
    <property type="entry name" value="Chromosome segregation protein Spc25"/>
    <property type="match status" value="1"/>
</dbReference>
<comment type="caution">
    <text evidence="13">The sequence shown here is derived from an EMBL/GenBank/DDBJ whole genome shotgun (WGS) entry which is preliminary data.</text>
</comment>
<keyword evidence="6 10" id="KW-0175">Coiled coil</keyword>
<feature type="domain" description="Chromosome segregation protein Spc25 C-terminal" evidence="12">
    <location>
        <begin position="162"/>
        <end position="229"/>
    </location>
</feature>
<dbReference type="AlphaFoldDB" id="A0AAW1MJ14"/>
<evidence type="ECO:0000256" key="10">
    <source>
        <dbReference type="SAM" id="Coils"/>
    </source>
</evidence>
<accession>A0AAW1MJ14</accession>
<dbReference type="Proteomes" id="UP001443914">
    <property type="component" value="Unassembled WGS sequence"/>
</dbReference>
<evidence type="ECO:0000256" key="1">
    <source>
        <dbReference type="ARBA" id="ARBA00004584"/>
    </source>
</evidence>
<name>A0AAW1MJ14_SAPOF</name>
<comment type="subcellular location">
    <subcellularLocation>
        <location evidence="1">Chromosome</location>
        <location evidence="1">Centromere</location>
    </subcellularLocation>
    <subcellularLocation>
        <location evidence="9">Nucleus</location>
    </subcellularLocation>
    <subcellularLocation>
        <location evidence="9">Chromosome</location>
        <location evidence="9">Centromere</location>
        <location evidence="9">Kinetochore</location>
    </subcellularLocation>
</comment>
<evidence type="ECO:0000256" key="8">
    <source>
        <dbReference type="ARBA" id="ARBA00023328"/>
    </source>
</evidence>
<keyword evidence="5 9" id="KW-0498">Mitosis</keyword>
<feature type="coiled-coil region" evidence="10">
    <location>
        <begin position="57"/>
        <end position="112"/>
    </location>
</feature>
<evidence type="ECO:0000256" key="3">
    <source>
        <dbReference type="ARBA" id="ARBA00022454"/>
    </source>
</evidence>
<keyword evidence="8 9" id="KW-0137">Centromere</keyword>
<dbReference type="InterPro" id="IPR045143">
    <property type="entry name" value="Spc25"/>
</dbReference>
<keyword evidence="9" id="KW-0539">Nucleus</keyword>
<keyword evidence="4 9" id="KW-0132">Cell division</keyword>
<dbReference type="Pfam" id="PF08234">
    <property type="entry name" value="Spindle_Spc25"/>
    <property type="match status" value="1"/>
</dbReference>
<comment type="similarity">
    <text evidence="2 9">Belongs to the SPC25 family.</text>
</comment>
<evidence type="ECO:0000313" key="13">
    <source>
        <dbReference type="EMBL" id="KAK9747874.1"/>
    </source>
</evidence>
<gene>
    <name evidence="13" type="ORF">RND81_02G020600</name>
</gene>
<dbReference type="PANTHER" id="PTHR14281">
    <property type="entry name" value="KINETOCHORE PROTEIN SPC25-RELATED"/>
    <property type="match status" value="1"/>
</dbReference>
<evidence type="ECO:0000313" key="14">
    <source>
        <dbReference type="Proteomes" id="UP001443914"/>
    </source>
</evidence>
<dbReference type="GO" id="GO:0007059">
    <property type="term" value="P:chromosome segregation"/>
    <property type="evidence" value="ECO:0007669"/>
    <property type="project" value="InterPro"/>
</dbReference>
<dbReference type="EMBL" id="JBDFQZ010000002">
    <property type="protein sequence ID" value="KAK9747874.1"/>
    <property type="molecule type" value="Genomic_DNA"/>
</dbReference>
<evidence type="ECO:0000256" key="9">
    <source>
        <dbReference type="RuleBase" id="RU367150"/>
    </source>
</evidence>
<reference evidence="13" key="1">
    <citation type="submission" date="2024-03" db="EMBL/GenBank/DDBJ databases">
        <title>WGS assembly of Saponaria officinalis var. Norfolk2.</title>
        <authorList>
            <person name="Jenkins J."/>
            <person name="Shu S."/>
            <person name="Grimwood J."/>
            <person name="Barry K."/>
            <person name="Goodstein D."/>
            <person name="Schmutz J."/>
            <person name="Leebens-Mack J."/>
            <person name="Osbourn A."/>
        </authorList>
    </citation>
    <scope>NUCLEOTIDE SEQUENCE [LARGE SCALE GENOMIC DNA]</scope>
    <source>
        <strain evidence="13">JIC</strain>
    </source>
</reference>
<evidence type="ECO:0000256" key="6">
    <source>
        <dbReference type="ARBA" id="ARBA00023054"/>
    </source>
</evidence>
<dbReference type="FunFam" id="3.30.457.50:FF:000001">
    <property type="entry name" value="Probable kinetochore protein spc25"/>
    <property type="match status" value="1"/>
</dbReference>
<dbReference type="GO" id="GO:0031262">
    <property type="term" value="C:Ndc80 complex"/>
    <property type="evidence" value="ECO:0007669"/>
    <property type="project" value="InterPro"/>
</dbReference>
<dbReference type="CDD" id="cd23784">
    <property type="entry name" value="RWD_Spc25"/>
    <property type="match status" value="1"/>
</dbReference>
<dbReference type="InterPro" id="IPR013255">
    <property type="entry name" value="Spc25_C"/>
</dbReference>
<comment type="function">
    <text evidence="9">Acts as a component of the essential kinetochore-associated NDC80 complex, which is required for chromosome segregation and spindle checkpoint activity.</text>
</comment>
<dbReference type="GO" id="GO:0005634">
    <property type="term" value="C:nucleus"/>
    <property type="evidence" value="ECO:0007669"/>
    <property type="project" value="UniProtKB-SubCell"/>
</dbReference>
<sequence>MAKLETVRAKMEELRRICEKDNSIHQQNFDASALLFQKSLLSLRSNADHTALNQVKLGKLKAELRELEDEVVKALAVKTRKEAKRMAIADSLSETRTKVDELQKIVQDQSARKDQYAAILSQQSKALVESDEKSREAVRHTEEIQEACTWYNRVLGFRIDGGHGVKFTFTHIDSKSPAKEYSFTVRHANNVYTLIQCDPQLSDTESLVKELNKSNGLYKFVRLMREKFQASASGSTSQFIYQDQDCTSMSISAPISSASVDSRNQSPLPLQEVSGDVTQNQRRNGLKSHLLSPVSLSSHRRSPRIMAKKQRED</sequence>
<evidence type="ECO:0000259" key="12">
    <source>
        <dbReference type="Pfam" id="PF08234"/>
    </source>
</evidence>
<organism evidence="13 14">
    <name type="scientific">Saponaria officinalis</name>
    <name type="common">Common soapwort</name>
    <name type="synonym">Lychnis saponaria</name>
    <dbReference type="NCBI Taxonomy" id="3572"/>
    <lineage>
        <taxon>Eukaryota</taxon>
        <taxon>Viridiplantae</taxon>
        <taxon>Streptophyta</taxon>
        <taxon>Embryophyta</taxon>
        <taxon>Tracheophyta</taxon>
        <taxon>Spermatophyta</taxon>
        <taxon>Magnoliopsida</taxon>
        <taxon>eudicotyledons</taxon>
        <taxon>Gunneridae</taxon>
        <taxon>Pentapetalae</taxon>
        <taxon>Caryophyllales</taxon>
        <taxon>Caryophyllaceae</taxon>
        <taxon>Caryophylleae</taxon>
        <taxon>Saponaria</taxon>
    </lineage>
</organism>
<proteinExistence type="inferred from homology"/>
<protein>
    <recommendedName>
        <fullName evidence="9">Kinetochore protein SPC25</fullName>
    </recommendedName>
</protein>
<dbReference type="PANTHER" id="PTHR14281:SF0">
    <property type="entry name" value="KINETOCHORE PROTEIN SPC25"/>
    <property type="match status" value="1"/>
</dbReference>
<evidence type="ECO:0000256" key="5">
    <source>
        <dbReference type="ARBA" id="ARBA00022776"/>
    </source>
</evidence>